<dbReference type="EMBL" id="CAJVPY010019515">
    <property type="protein sequence ID" value="CAG8771871.1"/>
    <property type="molecule type" value="Genomic_DNA"/>
</dbReference>
<evidence type="ECO:0000313" key="2">
    <source>
        <dbReference type="Proteomes" id="UP000789405"/>
    </source>
</evidence>
<name>A0A9N9J9Z7_9GLOM</name>
<keyword evidence="2" id="KW-1185">Reference proteome</keyword>
<proteinExistence type="predicted"/>
<evidence type="ECO:0000313" key="1">
    <source>
        <dbReference type="EMBL" id="CAG8771871.1"/>
    </source>
</evidence>
<dbReference type="AlphaFoldDB" id="A0A9N9J9Z7"/>
<gene>
    <name evidence="1" type="ORF">DERYTH_LOCUS18768</name>
</gene>
<protein>
    <submittedName>
        <fullName evidence="1">26756_t:CDS:1</fullName>
    </submittedName>
</protein>
<dbReference type="Proteomes" id="UP000789405">
    <property type="component" value="Unassembled WGS sequence"/>
</dbReference>
<accession>A0A9N9J9Z7</accession>
<feature type="non-terminal residue" evidence="1">
    <location>
        <position position="1"/>
    </location>
</feature>
<organism evidence="1 2">
    <name type="scientific">Dentiscutata erythropus</name>
    <dbReference type="NCBI Taxonomy" id="1348616"/>
    <lineage>
        <taxon>Eukaryota</taxon>
        <taxon>Fungi</taxon>
        <taxon>Fungi incertae sedis</taxon>
        <taxon>Mucoromycota</taxon>
        <taxon>Glomeromycotina</taxon>
        <taxon>Glomeromycetes</taxon>
        <taxon>Diversisporales</taxon>
        <taxon>Gigasporaceae</taxon>
        <taxon>Dentiscutata</taxon>
    </lineage>
</organism>
<sequence>TNQQEFATQTDTLPKNSHQKILTESSLGNISVTEPNQINNTNSQEQNEILNKFLHGNFQNCTIHLHF</sequence>
<reference evidence="1" key="1">
    <citation type="submission" date="2021-06" db="EMBL/GenBank/DDBJ databases">
        <authorList>
            <person name="Kallberg Y."/>
            <person name="Tangrot J."/>
            <person name="Rosling A."/>
        </authorList>
    </citation>
    <scope>NUCLEOTIDE SEQUENCE</scope>
    <source>
        <strain evidence="1">MA453B</strain>
    </source>
</reference>
<dbReference type="OrthoDB" id="2434087at2759"/>
<comment type="caution">
    <text evidence="1">The sequence shown here is derived from an EMBL/GenBank/DDBJ whole genome shotgun (WGS) entry which is preliminary data.</text>
</comment>